<feature type="binding site" description="in other chain" evidence="7">
    <location>
        <begin position="210"/>
        <end position="213"/>
    </location>
    <ligand>
        <name>pyridoxal 5'-phosphate</name>
        <dbReference type="ChEBI" id="CHEBI:597326"/>
        <note>ligand shared between dimeric partners</note>
    </ligand>
</feature>
<dbReference type="OrthoDB" id="9807157at2"/>
<evidence type="ECO:0000256" key="4">
    <source>
        <dbReference type="ARBA" id="ARBA00022679"/>
    </source>
</evidence>
<dbReference type="FunFam" id="3.40.640.10:FF:000006">
    <property type="entry name" value="5-aminolevulinate synthase, mitochondrial"/>
    <property type="match status" value="1"/>
</dbReference>
<dbReference type="PROSITE" id="PS00599">
    <property type="entry name" value="AA_TRANSFER_CLASS_2"/>
    <property type="match status" value="1"/>
</dbReference>
<evidence type="ECO:0000256" key="3">
    <source>
        <dbReference type="ARBA" id="ARBA00010008"/>
    </source>
</evidence>
<dbReference type="HAMAP" id="MF_00985">
    <property type="entry name" value="2am3keto_CoA_ligase"/>
    <property type="match status" value="1"/>
</dbReference>
<feature type="binding site" evidence="7">
    <location>
        <begin position="274"/>
        <end position="275"/>
    </location>
    <ligand>
        <name>pyridoxal 5'-phosphate</name>
        <dbReference type="ChEBI" id="CHEBI:597326"/>
        <note>ligand shared between dimeric partners</note>
    </ligand>
</feature>
<dbReference type="InterPro" id="IPR004839">
    <property type="entry name" value="Aminotransferase_I/II_large"/>
</dbReference>
<feature type="binding site" description="in other chain" evidence="7">
    <location>
        <begin position="241"/>
        <end position="244"/>
    </location>
    <ligand>
        <name>pyridoxal 5'-phosphate</name>
        <dbReference type="ChEBI" id="CHEBI:597326"/>
        <note>ligand shared between dimeric partners</note>
    </ligand>
</feature>
<dbReference type="InterPro" id="IPR015424">
    <property type="entry name" value="PyrdxlP-dep_Trfase"/>
</dbReference>
<dbReference type="Pfam" id="PF00155">
    <property type="entry name" value="Aminotran_1_2"/>
    <property type="match status" value="1"/>
</dbReference>
<dbReference type="EC" id="2.3.1.29" evidence="7"/>
<dbReference type="AlphaFoldDB" id="A0A1Q9HB85"/>
<evidence type="ECO:0000256" key="1">
    <source>
        <dbReference type="ARBA" id="ARBA00004746"/>
    </source>
</evidence>
<comment type="function">
    <text evidence="7">Catalyzes the cleavage of 2-amino-3-ketobutyrate to glycine and acetyl-CoA.</text>
</comment>
<feature type="modified residue" description="N6-(pyridoxal phosphate)lysine" evidence="7">
    <location>
        <position position="244"/>
    </location>
</feature>
<protein>
    <recommendedName>
        <fullName evidence="7">2-amino-3-ketobutyrate coenzyme A ligase</fullName>
        <shortName evidence="7">AKB ligase</shortName>
        <ecNumber evidence="7">2.3.1.29</ecNumber>
    </recommendedName>
    <alternativeName>
        <fullName evidence="7">Glycine acetyltransferase</fullName>
    </alternativeName>
</protein>
<dbReference type="Gene3D" id="3.40.640.10">
    <property type="entry name" value="Type I PLP-dependent aspartate aminotransferase-like (Major domain)"/>
    <property type="match status" value="1"/>
</dbReference>
<evidence type="ECO:0000256" key="2">
    <source>
        <dbReference type="ARBA" id="ARBA00005029"/>
    </source>
</evidence>
<evidence type="ECO:0000259" key="8">
    <source>
        <dbReference type="Pfam" id="PF00155"/>
    </source>
</evidence>
<sequence length="397" mass="43361">MSSAFYLQIQQQLEDVKAEGLYKPERVITSQQQAQVQISTGREVLNFCANNYLGLANHPALIDAAKAGMDQHGFGMASVRFICGTQDIHKQLEQKLSQFLGKEDTILYTSCFDANTGLFETILDAEDAIISDALNHASIIDGVRLCKAKRFRYSNNNMQELEEQLIAAKDAGARHTLIVTDGVFSMDGVVANLPAICDLADQYGALVMVDDSHAVGFMGPNGAGTHEYHDVIDRIDIVTGTLGKAMGGASGGYTSGKKEVIDWLRQRSRPYLFSNSVAPGIVNASLRVLELLQESGDLRDRLWENATHFRTRMTEAGFTLGGADHAIIPIMLGDAKVAAEFAERSLEKGIYVIGFSFPVVPKGKARIRTQMSAAHSREQLDRAIDAFIAVGRDMSII</sequence>
<comment type="caution">
    <text evidence="9">The sequence shown here is derived from an EMBL/GenBank/DDBJ whole genome shotgun (WGS) entry which is preliminary data.</text>
</comment>
<dbReference type="Gene3D" id="3.90.1150.10">
    <property type="entry name" value="Aspartate Aminotransferase, domain 1"/>
    <property type="match status" value="1"/>
</dbReference>
<dbReference type="Proteomes" id="UP000186313">
    <property type="component" value="Unassembled WGS sequence"/>
</dbReference>
<organism evidence="9 10">
    <name type="scientific">Vibrio panuliri</name>
    <dbReference type="NCBI Taxonomy" id="1381081"/>
    <lineage>
        <taxon>Bacteria</taxon>
        <taxon>Pseudomonadati</taxon>
        <taxon>Pseudomonadota</taxon>
        <taxon>Gammaproteobacteria</taxon>
        <taxon>Vibrionales</taxon>
        <taxon>Vibrionaceae</taxon>
        <taxon>Vibrio</taxon>
    </lineage>
</organism>
<evidence type="ECO:0000313" key="9">
    <source>
        <dbReference type="EMBL" id="OLQ86407.1"/>
    </source>
</evidence>
<keyword evidence="6 7" id="KW-0012">Acyltransferase</keyword>
<name>A0A1Q9HB85_9VIBR</name>
<dbReference type="InterPro" id="IPR015422">
    <property type="entry name" value="PyrdxlP-dep_Trfase_small"/>
</dbReference>
<evidence type="ECO:0000256" key="7">
    <source>
        <dbReference type="HAMAP-Rule" id="MF_00985"/>
    </source>
</evidence>
<feature type="binding site" description="in other chain" evidence="7">
    <location>
        <position position="185"/>
    </location>
    <ligand>
        <name>pyridoxal 5'-phosphate</name>
        <dbReference type="ChEBI" id="CHEBI:597326"/>
        <note>ligand shared between dimeric partners</note>
    </ligand>
</feature>
<evidence type="ECO:0000256" key="6">
    <source>
        <dbReference type="ARBA" id="ARBA00023315"/>
    </source>
</evidence>
<evidence type="ECO:0000313" key="10">
    <source>
        <dbReference type="Proteomes" id="UP000186313"/>
    </source>
</evidence>
<dbReference type="RefSeq" id="WP_075710378.1">
    <property type="nucleotide sequence ID" value="NZ_MJMJ01000043.1"/>
</dbReference>
<comment type="catalytic activity">
    <reaction evidence="7">
        <text>glycine + acetyl-CoA = (2S)-2-amino-3-oxobutanoate + CoA</text>
        <dbReference type="Rhea" id="RHEA:20736"/>
        <dbReference type="ChEBI" id="CHEBI:57287"/>
        <dbReference type="ChEBI" id="CHEBI:57288"/>
        <dbReference type="ChEBI" id="CHEBI:57305"/>
        <dbReference type="ChEBI" id="CHEBI:78948"/>
        <dbReference type="EC" id="2.3.1.29"/>
    </reaction>
</comment>
<dbReference type="GO" id="GO:0019518">
    <property type="term" value="P:L-threonine catabolic process to glycine"/>
    <property type="evidence" value="ECO:0007669"/>
    <property type="project" value="UniProtKB-UniRule"/>
</dbReference>
<dbReference type="InterPro" id="IPR011282">
    <property type="entry name" value="2am3keto_CoA_ligase"/>
</dbReference>
<comment type="similarity">
    <text evidence="3">Belongs to the class-II pyridoxal-phosphate-dependent aminotransferase family. BioF subfamily.</text>
</comment>
<dbReference type="STRING" id="1381081.BIY22_12230"/>
<comment type="cofactor">
    <cofactor evidence="7">
        <name>pyridoxal 5'-phosphate</name>
        <dbReference type="ChEBI" id="CHEBI:597326"/>
    </cofactor>
    <text evidence="7">Binds 1 pyridoxal phosphate per subunit.</text>
</comment>
<dbReference type="PANTHER" id="PTHR13693:SF102">
    <property type="entry name" value="2-AMINO-3-KETOBUTYRATE COENZYME A LIGASE, MITOCHONDRIAL"/>
    <property type="match status" value="1"/>
</dbReference>
<keyword evidence="5 7" id="KW-0663">Pyridoxal phosphate</keyword>
<comment type="pathway">
    <text evidence="1">Cofactor biosynthesis; biotin biosynthesis.</text>
</comment>
<dbReference type="EMBL" id="MJMJ01000043">
    <property type="protein sequence ID" value="OLQ86407.1"/>
    <property type="molecule type" value="Genomic_DNA"/>
</dbReference>
<dbReference type="PANTHER" id="PTHR13693">
    <property type="entry name" value="CLASS II AMINOTRANSFERASE/8-AMINO-7-OXONONANOATE SYNTHASE"/>
    <property type="match status" value="1"/>
</dbReference>
<gene>
    <name evidence="7" type="primary">kbl</name>
    <name evidence="9" type="ORF">BIY22_12230</name>
</gene>
<dbReference type="InterPro" id="IPR015421">
    <property type="entry name" value="PyrdxlP-dep_Trfase_major"/>
</dbReference>
<accession>A0A1Q9HB85</accession>
<dbReference type="NCBIfam" id="NF005394">
    <property type="entry name" value="PRK06939.1"/>
    <property type="match status" value="1"/>
</dbReference>
<dbReference type="GO" id="GO:0005829">
    <property type="term" value="C:cytosol"/>
    <property type="evidence" value="ECO:0007669"/>
    <property type="project" value="TreeGrafter"/>
</dbReference>
<dbReference type="InterPro" id="IPR050087">
    <property type="entry name" value="AON_synthase_class-II"/>
</dbReference>
<evidence type="ECO:0000256" key="5">
    <source>
        <dbReference type="ARBA" id="ARBA00022898"/>
    </source>
</evidence>
<dbReference type="UniPathway" id="UPA00046">
    <property type="reaction ID" value="UER00506"/>
</dbReference>
<proteinExistence type="inferred from homology"/>
<feature type="binding site" description="in other chain" evidence="7">
    <location>
        <begin position="111"/>
        <end position="112"/>
    </location>
    <ligand>
        <name>pyridoxal 5'-phosphate</name>
        <dbReference type="ChEBI" id="CHEBI:597326"/>
        <note>ligand shared between dimeric partners</note>
    </ligand>
</feature>
<dbReference type="GO" id="GO:0008890">
    <property type="term" value="F:glycine C-acetyltransferase activity"/>
    <property type="evidence" value="ECO:0007669"/>
    <property type="project" value="UniProtKB-UniRule"/>
</dbReference>
<keyword evidence="4 7" id="KW-0808">Transferase</keyword>
<reference evidence="9 10" key="1">
    <citation type="submission" date="2016-09" db="EMBL/GenBank/DDBJ databases">
        <title>Genomic Taxonomy of the Vibrionaceae.</title>
        <authorList>
            <person name="Gonzalez-Castillo A."/>
            <person name="Gomez-Gil B."/>
            <person name="Enciso-Ibarra K."/>
        </authorList>
    </citation>
    <scope>NUCLEOTIDE SEQUENCE [LARGE SCALE GENOMIC DNA]</scope>
    <source>
        <strain evidence="9 10">CAIM 703</strain>
    </source>
</reference>
<dbReference type="CDD" id="cd06454">
    <property type="entry name" value="KBL_like"/>
    <property type="match status" value="1"/>
</dbReference>
<comment type="subunit">
    <text evidence="7">Homodimer.</text>
</comment>
<feature type="domain" description="Aminotransferase class I/classII large" evidence="8">
    <location>
        <begin position="43"/>
        <end position="387"/>
    </location>
</feature>
<dbReference type="NCBIfam" id="TIGR01822">
    <property type="entry name" value="2am3keto_CoA"/>
    <property type="match status" value="1"/>
</dbReference>
<feature type="binding site" evidence="7">
    <location>
        <position position="368"/>
    </location>
    <ligand>
        <name>substrate</name>
    </ligand>
</feature>
<dbReference type="GO" id="GO:0030170">
    <property type="term" value="F:pyridoxal phosphate binding"/>
    <property type="evidence" value="ECO:0007669"/>
    <property type="project" value="UniProtKB-UniRule"/>
</dbReference>
<comment type="pathway">
    <text evidence="2">Porphyrin-containing compound metabolism; protoporphyrin-IX biosynthesis; 5-aminolevulinate from glycine: step 1/1.</text>
</comment>
<dbReference type="SUPFAM" id="SSF53383">
    <property type="entry name" value="PLP-dependent transferases"/>
    <property type="match status" value="1"/>
</dbReference>
<feature type="binding site" evidence="7">
    <location>
        <position position="136"/>
    </location>
    <ligand>
        <name>substrate</name>
    </ligand>
</feature>
<dbReference type="InterPro" id="IPR001917">
    <property type="entry name" value="Aminotrans_II_pyridoxalP_BS"/>
</dbReference>
<dbReference type="FunFam" id="3.90.1150.10:FF:000004">
    <property type="entry name" value="2-amino-3-ketobutyrate coenzyme A ligase"/>
    <property type="match status" value="1"/>
</dbReference>
<comment type="pathway">
    <text evidence="7">Amino-acid degradation; L-threonine degradation via oxydo-reductase pathway; glycine from L-threonine: step 2/2.</text>
</comment>